<dbReference type="AlphaFoldDB" id="A0AAX3EQ80"/>
<proteinExistence type="predicted"/>
<keyword evidence="1" id="KW-0238">DNA-binding</keyword>
<dbReference type="InterPro" id="IPR055370">
    <property type="entry name" value="Lsr2_DNA-bd"/>
</dbReference>
<keyword evidence="5" id="KW-0614">Plasmid</keyword>
<dbReference type="Proteomes" id="UP001163293">
    <property type="component" value="Plasmid unnamed4"/>
</dbReference>
<dbReference type="InterPro" id="IPR042261">
    <property type="entry name" value="Lsr2-like_dimerization"/>
</dbReference>
<feature type="region of interest" description="Disordered" evidence="2">
    <location>
        <begin position="53"/>
        <end position="117"/>
    </location>
</feature>
<evidence type="ECO:0000259" key="3">
    <source>
        <dbReference type="Pfam" id="PF11774"/>
    </source>
</evidence>
<feature type="domain" description="Lsr2 dimerization" evidence="3">
    <location>
        <begin position="1"/>
        <end position="55"/>
    </location>
</feature>
<evidence type="ECO:0000259" key="4">
    <source>
        <dbReference type="Pfam" id="PF23359"/>
    </source>
</evidence>
<feature type="domain" description="Lsr2 DNA-binding" evidence="4">
    <location>
        <begin position="65"/>
        <end position="99"/>
    </location>
</feature>
<dbReference type="InterPro" id="IPR036625">
    <property type="entry name" value="E3-bd_dom_sf"/>
</dbReference>
<evidence type="ECO:0000313" key="6">
    <source>
        <dbReference type="Proteomes" id="UP001163293"/>
    </source>
</evidence>
<evidence type="ECO:0000256" key="1">
    <source>
        <dbReference type="ARBA" id="ARBA00023125"/>
    </source>
</evidence>
<dbReference type="EMBL" id="CP101189">
    <property type="protein sequence ID" value="UYW00137.1"/>
    <property type="molecule type" value="Genomic_DNA"/>
</dbReference>
<dbReference type="Gene3D" id="4.10.320.10">
    <property type="entry name" value="E3-binding domain"/>
    <property type="match status" value="1"/>
</dbReference>
<protein>
    <submittedName>
        <fullName evidence="5">Lsr2 family protein</fullName>
    </submittedName>
</protein>
<accession>A0AAX3EQ80</accession>
<name>A0AAX3EQ80_PAEUR</name>
<geneLocation type="plasmid" evidence="5 6">
    <name>unnamed4</name>
</geneLocation>
<dbReference type="GO" id="GO:0003677">
    <property type="term" value="F:DNA binding"/>
    <property type="evidence" value="ECO:0007669"/>
    <property type="project" value="UniProtKB-KW"/>
</dbReference>
<sequence length="117" mass="13015">MARKVMLVDDLDGTPAKHSVSITYKGSEYTLDLSQENADRLDDALEPFLSKAAKTGKKRVRSSASDKAKNDSIRDWARENGHDIPMRGRIPESIRAAYENRNEGANTSHAEPYQGSH</sequence>
<dbReference type="GO" id="GO:0016746">
    <property type="term" value="F:acyltransferase activity"/>
    <property type="evidence" value="ECO:0007669"/>
    <property type="project" value="InterPro"/>
</dbReference>
<keyword evidence="6" id="KW-1185">Reference proteome</keyword>
<dbReference type="InterPro" id="IPR024412">
    <property type="entry name" value="Lsr2_dim_dom"/>
</dbReference>
<organism evidence="5 6">
    <name type="scientific">Paenarthrobacter ureafaciens</name>
    <dbReference type="NCBI Taxonomy" id="37931"/>
    <lineage>
        <taxon>Bacteria</taxon>
        <taxon>Bacillati</taxon>
        <taxon>Actinomycetota</taxon>
        <taxon>Actinomycetes</taxon>
        <taxon>Micrococcales</taxon>
        <taxon>Micrococcaceae</taxon>
        <taxon>Paenarthrobacter</taxon>
    </lineage>
</organism>
<feature type="compositionally biased region" description="Basic and acidic residues" evidence="2">
    <location>
        <begin position="64"/>
        <end position="102"/>
    </location>
</feature>
<dbReference type="RefSeq" id="WP_264398902.1">
    <property type="nucleotide sequence ID" value="NZ_CP101183.1"/>
</dbReference>
<feature type="compositionally biased region" description="Polar residues" evidence="2">
    <location>
        <begin position="103"/>
        <end position="117"/>
    </location>
</feature>
<dbReference type="Pfam" id="PF11774">
    <property type="entry name" value="Lsr2"/>
    <property type="match status" value="1"/>
</dbReference>
<reference evidence="5" key="1">
    <citation type="submission" date="2022-07" db="EMBL/GenBank/DDBJ databases">
        <authorList>
            <person name="Wu T."/>
        </authorList>
    </citation>
    <scope>NUCLEOTIDE SEQUENCE</scope>
    <source>
        <strain evidence="5">SD-1</strain>
        <plasmid evidence="5">unnamed4</plasmid>
    </source>
</reference>
<dbReference type="Gene3D" id="3.30.60.230">
    <property type="entry name" value="Lsr2, dimerization domain"/>
    <property type="match status" value="1"/>
</dbReference>
<evidence type="ECO:0000313" key="5">
    <source>
        <dbReference type="EMBL" id="UYW00137.1"/>
    </source>
</evidence>
<gene>
    <name evidence="5" type="ORF">NL394_23595</name>
</gene>
<dbReference type="Pfam" id="PF23359">
    <property type="entry name" value="Lsr2_DNA-bd"/>
    <property type="match status" value="1"/>
</dbReference>
<evidence type="ECO:0000256" key="2">
    <source>
        <dbReference type="SAM" id="MobiDB-lite"/>
    </source>
</evidence>